<dbReference type="PANTHER" id="PTHR43689">
    <property type="entry name" value="HYDROLASE"/>
    <property type="match status" value="1"/>
</dbReference>
<dbReference type="SUPFAM" id="SSF53474">
    <property type="entry name" value="alpha/beta-Hydrolases"/>
    <property type="match status" value="1"/>
</dbReference>
<protein>
    <submittedName>
        <fullName evidence="2">Alpha/beta hydrolase</fullName>
    </submittedName>
</protein>
<sequence>MLKQQAFPPRIGKIYHVGKYQVHVLENGDLNSSPVLVLHGCGSLAEEVLFPFAASEFRMVAPDRPGYGFSDPLPPAEQGPIGQSIWLARLLDALGLRGIPVVAHSIGSALALHLAVRRPELVSGLLLISPCCRPVPLKLLPLLRASAAPMIGSLIRRHVISRWAAFFLERSLTSSSYPNLSPPHLSMLSAAHMVNPGAIETMANELRAFNEDMELLPNLSGDLPLHVLFGTDDRIIQPSWHIDWLRQKHPCPIVRLIEGVGHLPHHVAPGVARQMLSSLAREQAHISQPQPHSGAA</sequence>
<dbReference type="GO" id="GO:0016787">
    <property type="term" value="F:hydrolase activity"/>
    <property type="evidence" value="ECO:0007669"/>
    <property type="project" value="UniProtKB-KW"/>
</dbReference>
<name>A0A3S0QU84_9HYPH</name>
<gene>
    <name evidence="2" type="ORF">EFQ99_18430</name>
</gene>
<keyword evidence="2" id="KW-0378">Hydrolase</keyword>
<dbReference type="PRINTS" id="PR00412">
    <property type="entry name" value="EPOXHYDRLASE"/>
</dbReference>
<dbReference type="EMBL" id="RJTH01000006">
    <property type="protein sequence ID" value="RUM23948.1"/>
    <property type="molecule type" value="Genomic_DNA"/>
</dbReference>
<dbReference type="RefSeq" id="WP_126922418.1">
    <property type="nucleotide sequence ID" value="NZ_ML133691.1"/>
</dbReference>
<evidence type="ECO:0000259" key="1">
    <source>
        <dbReference type="Pfam" id="PF00561"/>
    </source>
</evidence>
<comment type="caution">
    <text evidence="2">The sequence shown here is derived from an EMBL/GenBank/DDBJ whole genome shotgun (WGS) entry which is preliminary data.</text>
</comment>
<reference evidence="3" key="1">
    <citation type="submission" date="2018-11" db="EMBL/GenBank/DDBJ databases">
        <title>Rhizobium chutanense sp. nov., isolated from root nodules of Phaseolus vulgaris in China.</title>
        <authorList>
            <person name="Huo Y."/>
        </authorList>
    </citation>
    <scope>NUCLEOTIDE SEQUENCE [LARGE SCALE GENOMIC DNA]</scope>
    <source>
        <strain evidence="3">CCBAU 65647</strain>
    </source>
</reference>
<dbReference type="AlphaFoldDB" id="A0A3S0QU84"/>
<dbReference type="PANTHER" id="PTHR43689:SF8">
    <property type="entry name" value="ALPHA_BETA-HYDROLASES SUPERFAMILY PROTEIN"/>
    <property type="match status" value="1"/>
</dbReference>
<evidence type="ECO:0000313" key="3">
    <source>
        <dbReference type="Proteomes" id="UP000278823"/>
    </source>
</evidence>
<dbReference type="Pfam" id="PF00561">
    <property type="entry name" value="Abhydrolase_1"/>
    <property type="match status" value="1"/>
</dbReference>
<dbReference type="Gene3D" id="3.40.50.1820">
    <property type="entry name" value="alpha/beta hydrolase"/>
    <property type="match status" value="1"/>
</dbReference>
<keyword evidence="3" id="KW-1185">Reference proteome</keyword>
<proteinExistence type="predicted"/>
<accession>A0A3S0QU84</accession>
<dbReference type="InterPro" id="IPR000073">
    <property type="entry name" value="AB_hydrolase_1"/>
</dbReference>
<feature type="domain" description="AB hydrolase-1" evidence="1">
    <location>
        <begin position="34"/>
        <end position="268"/>
    </location>
</feature>
<organism evidence="2 3">
    <name type="scientific">Rhizobium vallis</name>
    <dbReference type="NCBI Taxonomy" id="634290"/>
    <lineage>
        <taxon>Bacteria</taxon>
        <taxon>Pseudomonadati</taxon>
        <taxon>Pseudomonadota</taxon>
        <taxon>Alphaproteobacteria</taxon>
        <taxon>Hyphomicrobiales</taxon>
        <taxon>Rhizobiaceae</taxon>
        <taxon>Rhizobium/Agrobacterium group</taxon>
        <taxon>Rhizobium</taxon>
    </lineage>
</organism>
<dbReference type="InterPro" id="IPR000639">
    <property type="entry name" value="Epox_hydrolase-like"/>
</dbReference>
<dbReference type="InterPro" id="IPR029058">
    <property type="entry name" value="AB_hydrolase_fold"/>
</dbReference>
<dbReference type="PRINTS" id="PR00111">
    <property type="entry name" value="ABHYDROLASE"/>
</dbReference>
<dbReference type="OrthoDB" id="9815441at2"/>
<evidence type="ECO:0000313" key="2">
    <source>
        <dbReference type="EMBL" id="RUM23948.1"/>
    </source>
</evidence>
<dbReference type="Proteomes" id="UP000278823">
    <property type="component" value="Unassembled WGS sequence"/>
</dbReference>